<dbReference type="InterPro" id="IPR033464">
    <property type="entry name" value="CSN8_PSD8_EIF3K"/>
</dbReference>
<keyword evidence="8" id="KW-1185">Reference proteome</keyword>
<proteinExistence type="predicted"/>
<gene>
    <name evidence="7" type="ORF">FRX31_014226</name>
</gene>
<dbReference type="GO" id="GO:0008180">
    <property type="term" value="C:COP9 signalosome"/>
    <property type="evidence" value="ECO:0007669"/>
    <property type="project" value="UniProtKB-KW"/>
</dbReference>
<dbReference type="GO" id="GO:0000338">
    <property type="term" value="P:protein deneddylation"/>
    <property type="evidence" value="ECO:0007669"/>
    <property type="project" value="InterPro"/>
</dbReference>
<dbReference type="GO" id="GO:0005737">
    <property type="term" value="C:cytoplasm"/>
    <property type="evidence" value="ECO:0007669"/>
    <property type="project" value="UniProtKB-SubCell"/>
</dbReference>
<dbReference type="PANTHER" id="PTHR13339:SF0">
    <property type="entry name" value="COP9 SIGNALOSOME COMPLEX SUBUNIT 8"/>
    <property type="match status" value="1"/>
</dbReference>
<evidence type="ECO:0000256" key="5">
    <source>
        <dbReference type="ARBA" id="ARBA00023242"/>
    </source>
</evidence>
<evidence type="ECO:0000256" key="1">
    <source>
        <dbReference type="ARBA" id="ARBA00004123"/>
    </source>
</evidence>
<organism evidence="7 8">
    <name type="scientific">Thalictrum thalictroides</name>
    <name type="common">Rue-anemone</name>
    <name type="synonym">Anemone thalictroides</name>
    <dbReference type="NCBI Taxonomy" id="46969"/>
    <lineage>
        <taxon>Eukaryota</taxon>
        <taxon>Viridiplantae</taxon>
        <taxon>Streptophyta</taxon>
        <taxon>Embryophyta</taxon>
        <taxon>Tracheophyta</taxon>
        <taxon>Spermatophyta</taxon>
        <taxon>Magnoliopsida</taxon>
        <taxon>Ranunculales</taxon>
        <taxon>Ranunculaceae</taxon>
        <taxon>Thalictroideae</taxon>
        <taxon>Thalictrum</taxon>
    </lineage>
</organism>
<comment type="subcellular location">
    <subcellularLocation>
        <location evidence="2">Cytoplasm</location>
    </subcellularLocation>
    <subcellularLocation>
        <location evidence="1">Nucleus</location>
    </subcellularLocation>
</comment>
<dbReference type="PANTHER" id="PTHR13339">
    <property type="entry name" value="COP9 SIGNALOSOME COMPLEX SUBUNIT 8"/>
    <property type="match status" value="1"/>
</dbReference>
<evidence type="ECO:0000256" key="2">
    <source>
        <dbReference type="ARBA" id="ARBA00004496"/>
    </source>
</evidence>
<evidence type="ECO:0000256" key="4">
    <source>
        <dbReference type="ARBA" id="ARBA00022790"/>
    </source>
</evidence>
<dbReference type="AlphaFoldDB" id="A0A7J6WFJ4"/>
<sequence>MLQTAAEGIVFQDEWPYATHLLGYIYVNDLNSARFLWKSIPSSIKETKPEVVAAWKIVGCIYIASELS</sequence>
<dbReference type="GO" id="GO:0010387">
    <property type="term" value="P:COP9 signalosome assembly"/>
    <property type="evidence" value="ECO:0007669"/>
    <property type="project" value="InterPro"/>
</dbReference>
<dbReference type="OrthoDB" id="5351233at2759"/>
<keyword evidence="3" id="KW-0963">Cytoplasm</keyword>
<reference evidence="7 8" key="1">
    <citation type="submission" date="2020-06" db="EMBL/GenBank/DDBJ databases">
        <title>Transcriptomic and genomic resources for Thalictrum thalictroides and T. hernandezii: Facilitating candidate gene discovery in an emerging model plant lineage.</title>
        <authorList>
            <person name="Arias T."/>
            <person name="Riano-Pachon D.M."/>
            <person name="Di Stilio V.S."/>
        </authorList>
    </citation>
    <scope>NUCLEOTIDE SEQUENCE [LARGE SCALE GENOMIC DNA]</scope>
    <source>
        <strain evidence="8">cv. WT478/WT964</strain>
        <tissue evidence="7">Leaves</tissue>
    </source>
</reference>
<evidence type="ECO:0000259" key="6">
    <source>
        <dbReference type="Pfam" id="PF10075"/>
    </source>
</evidence>
<name>A0A7J6WFJ4_THATH</name>
<evidence type="ECO:0000256" key="3">
    <source>
        <dbReference type="ARBA" id="ARBA00022490"/>
    </source>
</evidence>
<accession>A0A7J6WFJ4</accession>
<evidence type="ECO:0000313" key="7">
    <source>
        <dbReference type="EMBL" id="KAF5196189.1"/>
    </source>
</evidence>
<feature type="domain" description="CSN8/PSMD8/EIF3K" evidence="6">
    <location>
        <begin position="14"/>
        <end position="58"/>
    </location>
</feature>
<protein>
    <submittedName>
        <fullName evidence="7">Cop9 signalosome complex subunit</fullName>
    </submittedName>
</protein>
<keyword evidence="5" id="KW-0539">Nucleus</keyword>
<evidence type="ECO:0000313" key="8">
    <source>
        <dbReference type="Proteomes" id="UP000554482"/>
    </source>
</evidence>
<dbReference type="EMBL" id="JABWDY010016319">
    <property type="protein sequence ID" value="KAF5196189.1"/>
    <property type="molecule type" value="Genomic_DNA"/>
</dbReference>
<keyword evidence="4" id="KW-0736">Signalosome</keyword>
<comment type="caution">
    <text evidence="7">The sequence shown here is derived from an EMBL/GenBank/DDBJ whole genome shotgun (WGS) entry which is preliminary data.</text>
</comment>
<dbReference type="Pfam" id="PF10075">
    <property type="entry name" value="CSN8_PSD8_EIF3K"/>
    <property type="match status" value="1"/>
</dbReference>
<dbReference type="Proteomes" id="UP000554482">
    <property type="component" value="Unassembled WGS sequence"/>
</dbReference>
<dbReference type="InterPro" id="IPR033205">
    <property type="entry name" value="COP9_CSN8"/>
</dbReference>